<gene>
    <name evidence="2" type="ORF">ACFP85_00300</name>
</gene>
<dbReference type="Proteomes" id="UP001596364">
    <property type="component" value="Unassembled WGS sequence"/>
</dbReference>
<evidence type="ECO:0000313" key="2">
    <source>
        <dbReference type="EMBL" id="MFC6438600.1"/>
    </source>
</evidence>
<name>A0ABW1XF19_9ALTE</name>
<feature type="transmembrane region" description="Helical" evidence="1">
    <location>
        <begin position="37"/>
        <end position="60"/>
    </location>
</feature>
<keyword evidence="1" id="KW-1133">Transmembrane helix</keyword>
<protein>
    <recommendedName>
        <fullName evidence="4">MatE protein</fullName>
    </recommendedName>
</protein>
<sequence>MNQQAHRKIAAIVFPMLLANISQPLLGLVDTYVVGHMPQVSAMAGVALGAMLITQLYWLVSTLPPAIVHKRWAAINQTGRGNYCGN</sequence>
<proteinExistence type="predicted"/>
<organism evidence="2 3">
    <name type="scientific">Pseudobowmanella zhangzhouensis</name>
    <dbReference type="NCBI Taxonomy" id="1537679"/>
    <lineage>
        <taxon>Bacteria</taxon>
        <taxon>Pseudomonadati</taxon>
        <taxon>Pseudomonadota</taxon>
        <taxon>Gammaproteobacteria</taxon>
        <taxon>Alteromonadales</taxon>
        <taxon>Alteromonadaceae</taxon>
    </lineage>
</organism>
<evidence type="ECO:0000256" key="1">
    <source>
        <dbReference type="SAM" id="Phobius"/>
    </source>
</evidence>
<evidence type="ECO:0000313" key="3">
    <source>
        <dbReference type="Proteomes" id="UP001596364"/>
    </source>
</evidence>
<accession>A0ABW1XF19</accession>
<dbReference type="RefSeq" id="WP_377148236.1">
    <property type="nucleotide sequence ID" value="NZ_JBHSUS010000001.1"/>
</dbReference>
<evidence type="ECO:0008006" key="4">
    <source>
        <dbReference type="Google" id="ProtNLM"/>
    </source>
</evidence>
<dbReference type="EMBL" id="JBHSUS010000001">
    <property type="protein sequence ID" value="MFC6438600.1"/>
    <property type="molecule type" value="Genomic_DNA"/>
</dbReference>
<keyword evidence="3" id="KW-1185">Reference proteome</keyword>
<comment type="caution">
    <text evidence="2">The sequence shown here is derived from an EMBL/GenBank/DDBJ whole genome shotgun (WGS) entry which is preliminary data.</text>
</comment>
<keyword evidence="1" id="KW-0472">Membrane</keyword>
<reference evidence="3" key="1">
    <citation type="journal article" date="2019" name="Int. J. Syst. Evol. Microbiol.">
        <title>The Global Catalogue of Microorganisms (GCM) 10K type strain sequencing project: providing services to taxonomists for standard genome sequencing and annotation.</title>
        <authorList>
            <consortium name="The Broad Institute Genomics Platform"/>
            <consortium name="The Broad Institute Genome Sequencing Center for Infectious Disease"/>
            <person name="Wu L."/>
            <person name="Ma J."/>
        </authorList>
    </citation>
    <scope>NUCLEOTIDE SEQUENCE [LARGE SCALE GENOMIC DNA]</scope>
    <source>
        <strain evidence="3">CGMCC 1.16031</strain>
    </source>
</reference>
<keyword evidence="1" id="KW-0812">Transmembrane</keyword>